<dbReference type="InterPro" id="IPR003423">
    <property type="entry name" value="OMP_efflux"/>
</dbReference>
<name>A0A7Y9XYX2_9SPHN</name>
<keyword evidence="4" id="KW-1185">Reference proteome</keyword>
<reference evidence="3 4" key="1">
    <citation type="submission" date="2020-07" db="EMBL/GenBank/DDBJ databases">
        <title>Genomic Encyclopedia of Type Strains, Phase IV (KMG-IV): sequencing the most valuable type-strain genomes for metagenomic binning, comparative biology and taxonomic classification.</title>
        <authorList>
            <person name="Goeker M."/>
        </authorList>
    </citation>
    <scope>NUCLEOTIDE SEQUENCE [LARGE SCALE GENOMIC DNA]</scope>
    <source>
        <strain evidence="3 4">DSM 29043</strain>
    </source>
</reference>
<sequence>MKRICWTALPVLLAIAPASHAQSVGYEETLEAAVSGQPQVRTSELRLDARREIAEAADELPDPQLRGGIRNLPVTGPDILDPTMMTMVEIGIEQDFPNLAERRARAGIASADIDFASAQLAHARHMARLGAGRAWISLAYAQRADLVVGEALDEIERLVPLARSSVAAGTARPGESLEIRRAVLEVEDARTRIAAEREAAQARLGRFIGAENAVASGEIPPVDIQAERLRATLEYNPEIILAAAQVRQADAAIDLARSDLRPDFSVGVSYGVRERQYGDLFSVMGTVTLPLFSKKRQEPRIAAARSEAAAAREAQLDELRALEAQFEADLAAWRSAFRQWQRATEELLPLAESRAELERASFAAGRAELLDVIEAIKALALLRIDILEREEATVEAAANLRLTYKERHL</sequence>
<dbReference type="Proteomes" id="UP000522081">
    <property type="component" value="Unassembled WGS sequence"/>
</dbReference>
<gene>
    <name evidence="3" type="ORF">FHS75_002209</name>
</gene>
<comment type="similarity">
    <text evidence="1">Belongs to the outer membrane factor (OMF) (TC 1.B.17) family.</text>
</comment>
<dbReference type="GO" id="GO:0015562">
    <property type="term" value="F:efflux transmembrane transporter activity"/>
    <property type="evidence" value="ECO:0007669"/>
    <property type="project" value="InterPro"/>
</dbReference>
<protein>
    <submittedName>
        <fullName evidence="3">Outer membrane protein TolC</fullName>
    </submittedName>
</protein>
<organism evidence="3 4">
    <name type="scientific">Novosphingobium marinum</name>
    <dbReference type="NCBI Taxonomy" id="1514948"/>
    <lineage>
        <taxon>Bacteria</taxon>
        <taxon>Pseudomonadati</taxon>
        <taxon>Pseudomonadota</taxon>
        <taxon>Alphaproteobacteria</taxon>
        <taxon>Sphingomonadales</taxon>
        <taxon>Sphingomonadaceae</taxon>
        <taxon>Novosphingobium</taxon>
    </lineage>
</organism>
<keyword evidence="2" id="KW-0732">Signal</keyword>
<evidence type="ECO:0000313" key="4">
    <source>
        <dbReference type="Proteomes" id="UP000522081"/>
    </source>
</evidence>
<dbReference type="AlphaFoldDB" id="A0A7Y9XYX2"/>
<feature type="chain" id="PRO_5031241189" evidence="2">
    <location>
        <begin position="22"/>
        <end position="409"/>
    </location>
</feature>
<dbReference type="SUPFAM" id="SSF56954">
    <property type="entry name" value="Outer membrane efflux proteins (OEP)"/>
    <property type="match status" value="1"/>
</dbReference>
<dbReference type="RefSeq" id="WP_179407720.1">
    <property type="nucleotide sequence ID" value="NZ_BMGF01000003.1"/>
</dbReference>
<dbReference type="InterPro" id="IPR010131">
    <property type="entry name" value="MdtP/NodT-like"/>
</dbReference>
<proteinExistence type="inferred from homology"/>
<evidence type="ECO:0000313" key="3">
    <source>
        <dbReference type="EMBL" id="NYH95880.1"/>
    </source>
</evidence>
<comment type="caution">
    <text evidence="3">The sequence shown here is derived from an EMBL/GenBank/DDBJ whole genome shotgun (WGS) entry which is preliminary data.</text>
</comment>
<dbReference type="PANTHER" id="PTHR30203:SF24">
    <property type="entry name" value="BLR4935 PROTEIN"/>
    <property type="match status" value="1"/>
</dbReference>
<feature type="signal peptide" evidence="2">
    <location>
        <begin position="1"/>
        <end position="21"/>
    </location>
</feature>
<dbReference type="PANTHER" id="PTHR30203">
    <property type="entry name" value="OUTER MEMBRANE CATION EFFLUX PROTEIN"/>
    <property type="match status" value="1"/>
</dbReference>
<dbReference type="EMBL" id="JACBZF010000003">
    <property type="protein sequence ID" value="NYH95880.1"/>
    <property type="molecule type" value="Genomic_DNA"/>
</dbReference>
<dbReference type="Pfam" id="PF02321">
    <property type="entry name" value="OEP"/>
    <property type="match status" value="2"/>
</dbReference>
<dbReference type="Gene3D" id="1.20.1600.10">
    <property type="entry name" value="Outer membrane efflux proteins (OEP)"/>
    <property type="match status" value="1"/>
</dbReference>
<evidence type="ECO:0000256" key="1">
    <source>
        <dbReference type="ARBA" id="ARBA00007613"/>
    </source>
</evidence>
<evidence type="ECO:0000256" key="2">
    <source>
        <dbReference type="SAM" id="SignalP"/>
    </source>
</evidence>
<accession>A0A7Y9XYX2</accession>